<organism evidence="1 2">
    <name type="scientific">Dysgonomonas gadei ATCC BAA-286</name>
    <dbReference type="NCBI Taxonomy" id="742766"/>
    <lineage>
        <taxon>Bacteria</taxon>
        <taxon>Pseudomonadati</taxon>
        <taxon>Bacteroidota</taxon>
        <taxon>Bacteroidia</taxon>
        <taxon>Bacteroidales</taxon>
        <taxon>Dysgonomonadaceae</taxon>
        <taxon>Dysgonomonas</taxon>
    </lineage>
</organism>
<reference evidence="1 2" key="1">
    <citation type="submission" date="2011-04" db="EMBL/GenBank/DDBJ databases">
        <title>The Genome Sequence of Dysgonomonas gadei ATCC BAA-286.</title>
        <authorList>
            <consortium name="The Broad Institute Genome Sequencing Platform"/>
            <person name="Earl A."/>
            <person name="Ward D."/>
            <person name="Feldgarden M."/>
            <person name="Gevers D."/>
            <person name="Pudlo N."/>
            <person name="Martens E."/>
            <person name="Allen-Vercoe E."/>
            <person name="Young S.K."/>
            <person name="Zeng Q."/>
            <person name="Gargeya S."/>
            <person name="Fitzgerald M."/>
            <person name="Haas B."/>
            <person name="Abouelleil A."/>
            <person name="Alvarado L."/>
            <person name="Arachchi H.M."/>
            <person name="Berlin A."/>
            <person name="Brown A."/>
            <person name="Chapman S.B."/>
            <person name="Chen Z."/>
            <person name="Dunbar C."/>
            <person name="Freedman E."/>
            <person name="Gearin G."/>
            <person name="Gellesch M."/>
            <person name="Goldberg J."/>
            <person name="Griggs A."/>
            <person name="Gujja S."/>
            <person name="Heiman D."/>
            <person name="Howarth C."/>
            <person name="Larson L."/>
            <person name="Lui A."/>
            <person name="MacDonald P.J.P."/>
            <person name="Mehta T."/>
            <person name="Montmayeur A."/>
            <person name="Murphy C."/>
            <person name="Neiman D."/>
            <person name="Pearson M."/>
            <person name="Priest M."/>
            <person name="Roberts A."/>
            <person name="Saif S."/>
            <person name="Shea T."/>
            <person name="Shenoy N."/>
            <person name="Sisk P."/>
            <person name="Stolte C."/>
            <person name="Sykes S."/>
            <person name="Yandava C."/>
            <person name="Wortman J."/>
            <person name="Nusbaum C."/>
            <person name="Birren B."/>
        </authorList>
    </citation>
    <scope>NUCLEOTIDE SEQUENCE [LARGE SCALE GENOMIC DNA]</scope>
    <source>
        <strain evidence="1 2">ATCC BAA-286</strain>
    </source>
</reference>
<dbReference type="Pfam" id="PF14307">
    <property type="entry name" value="Glyco_tran_WbsX"/>
    <property type="match status" value="1"/>
</dbReference>
<protein>
    <recommendedName>
        <fullName evidence="3">Glycosyl hydrolase</fullName>
    </recommendedName>
</protein>
<dbReference type="CDD" id="cd11579">
    <property type="entry name" value="Glyco_tran_WbsX"/>
    <property type="match status" value="1"/>
</dbReference>
<dbReference type="InterPro" id="IPR032719">
    <property type="entry name" value="WbsX"/>
</dbReference>
<keyword evidence="2" id="KW-1185">Reference proteome</keyword>
<dbReference type="EMBL" id="ADLV01000002">
    <property type="protein sequence ID" value="EGK01928.1"/>
    <property type="molecule type" value="Genomic_DNA"/>
</dbReference>
<dbReference type="HOGENOM" id="CLU_038570_0_0_10"/>
<evidence type="ECO:0008006" key="3">
    <source>
        <dbReference type="Google" id="ProtNLM"/>
    </source>
</evidence>
<dbReference type="AlphaFoldDB" id="F5ISI3"/>
<evidence type="ECO:0000313" key="2">
    <source>
        <dbReference type="Proteomes" id="UP000004913"/>
    </source>
</evidence>
<name>F5ISI3_9BACT</name>
<gene>
    <name evidence="1" type="ORF">HMPREF9455_00050</name>
</gene>
<dbReference type="Gene3D" id="3.20.20.80">
    <property type="entry name" value="Glycosidases"/>
    <property type="match status" value="1"/>
</dbReference>
<sequence>MNDNIRPIAIYLPQYHPIPENDKAWGDGFTEWTNVKKAKPLFEGHYQPHIPDKKTGYYDLRDPEIMVKQAEMAKEYGIHGFAFYHYWFQGKRLLNLPIDNMLNLGKPDFPFCFIWANEPWSKRWDGSENEIIQEQTYSEEDDLNHIKFLIPIFKDKRYIRVNGKPLFAIYKSADFPDISKTIRIWREEAAKEGLELYICRIDRWNSNAKQQVVDLDIEASIEFQPLSPSLERFLKREWTIGERLRNRISKIIDRYFNENRKVNQTIINMQKFVDFDNRYFHTDHKCYPCVCPSWDNSARKKEAIIFTHSSPKVFYKWIKGKLNKFTPYSKDENFLFINAWNEWAEGNHLEPCQKWGKGYLNALKKALDENK</sequence>
<comment type="caution">
    <text evidence="1">The sequence shown here is derived from an EMBL/GenBank/DDBJ whole genome shotgun (WGS) entry which is preliminary data.</text>
</comment>
<dbReference type="Proteomes" id="UP000004913">
    <property type="component" value="Unassembled WGS sequence"/>
</dbReference>
<dbReference type="PANTHER" id="PTHR41244">
    <property type="entry name" value="RHAMNAN SYNTHESIS F"/>
    <property type="match status" value="1"/>
</dbReference>
<dbReference type="STRING" id="742766.HMPREF9455_00050"/>
<accession>F5ISI3</accession>
<proteinExistence type="predicted"/>
<dbReference type="RefSeq" id="WP_006797550.1">
    <property type="nucleotide sequence ID" value="NZ_GL891979.1"/>
</dbReference>
<dbReference type="OrthoDB" id="9816424at2"/>
<evidence type="ECO:0000313" key="1">
    <source>
        <dbReference type="EMBL" id="EGK01928.1"/>
    </source>
</evidence>
<dbReference type="PANTHER" id="PTHR41244:SF1">
    <property type="entry name" value="GLYCOSYLTRANSFERASE"/>
    <property type="match status" value="1"/>
</dbReference>
<dbReference type="eggNOG" id="COG0457">
    <property type="taxonomic scope" value="Bacteria"/>
</dbReference>